<dbReference type="InterPro" id="IPR052370">
    <property type="entry name" value="Meta-cleavage_hydrolase"/>
</dbReference>
<dbReference type="GO" id="GO:0016787">
    <property type="term" value="F:hydrolase activity"/>
    <property type="evidence" value="ECO:0007669"/>
    <property type="project" value="UniProtKB-KW"/>
</dbReference>
<dbReference type="InterPro" id="IPR000073">
    <property type="entry name" value="AB_hydrolase_1"/>
</dbReference>
<dbReference type="PANTHER" id="PTHR43139:SF52">
    <property type="entry name" value="SI:DKEY-122A22.2"/>
    <property type="match status" value="1"/>
</dbReference>
<protein>
    <submittedName>
        <fullName evidence="3">Alpha/beta hydrolase</fullName>
    </submittedName>
</protein>
<dbReference type="Gene3D" id="3.40.50.1820">
    <property type="entry name" value="alpha/beta hydrolase"/>
    <property type="match status" value="1"/>
</dbReference>
<evidence type="ECO:0000259" key="2">
    <source>
        <dbReference type="Pfam" id="PF00561"/>
    </source>
</evidence>
<keyword evidence="3" id="KW-0378">Hydrolase</keyword>
<reference evidence="3 4" key="1">
    <citation type="submission" date="2021-07" db="EMBL/GenBank/DDBJ databases">
        <title>Clostridium weizhouense sp. nov., an anaerobic bacterium isolated from activated sludge of Petroleum wastewater.</title>
        <authorList>
            <person name="Li Q."/>
        </authorList>
    </citation>
    <scope>NUCLEOTIDE SEQUENCE [LARGE SCALE GENOMIC DNA]</scope>
    <source>
        <strain evidence="3 4">YB-6</strain>
    </source>
</reference>
<feature type="domain" description="AB hydrolase-1" evidence="2">
    <location>
        <begin position="78"/>
        <end position="180"/>
    </location>
</feature>
<keyword evidence="1" id="KW-1133">Transmembrane helix</keyword>
<accession>A0ABS7AJU1</accession>
<keyword evidence="1" id="KW-0812">Transmembrane</keyword>
<dbReference type="PANTHER" id="PTHR43139">
    <property type="entry name" value="SI:DKEY-122A22.2"/>
    <property type="match status" value="1"/>
</dbReference>
<comment type="caution">
    <text evidence="3">The sequence shown here is derived from an EMBL/GenBank/DDBJ whole genome shotgun (WGS) entry which is preliminary data.</text>
</comment>
<sequence length="333" mass="38500">MNLLPHSNGFERIKQKKYSFLEICKKTLKIILVLLFVGFFAQLMSNFFSNEKIKPNLKYVRVDSNKLEYRIRGTGSYTVVFEGGIGTNIYQWDEVCKTLEANSDIKTFVYNRQGYGFSDSSDKKSPEQQADELRVLLRKSGASEPYIFVGEEYGSLVATSFTKKYPELVSGLIFINPLSEELISSIQYLKSIRWEYYKSKLEFIGSYFYLTELCDKFGLLEENKNLEENISIGALEEFNIHKNKKNYRKAVSDEISNLYNKNFDIPSIDQLNKMPMYIISNKIESKYDYLQENPLITVYESSILGTPYVAKDKDTVISAINNTIKKVKKLDKS</sequence>
<keyword evidence="1" id="KW-0472">Membrane</keyword>
<proteinExistence type="predicted"/>
<dbReference type="InterPro" id="IPR029058">
    <property type="entry name" value="AB_hydrolase_fold"/>
</dbReference>
<dbReference type="EMBL" id="JAHXPT010000001">
    <property type="protein sequence ID" value="MBW6408938.1"/>
    <property type="molecule type" value="Genomic_DNA"/>
</dbReference>
<evidence type="ECO:0000313" key="4">
    <source>
        <dbReference type="Proteomes" id="UP001519921"/>
    </source>
</evidence>
<gene>
    <name evidence="3" type="ORF">KYD98_02425</name>
</gene>
<name>A0ABS7AJU1_9CLOT</name>
<dbReference type="Proteomes" id="UP001519921">
    <property type="component" value="Unassembled WGS sequence"/>
</dbReference>
<keyword evidence="4" id="KW-1185">Reference proteome</keyword>
<dbReference type="RefSeq" id="WP_219777984.1">
    <property type="nucleotide sequence ID" value="NZ_JAHXPT010000001.1"/>
</dbReference>
<dbReference type="Pfam" id="PF00561">
    <property type="entry name" value="Abhydrolase_1"/>
    <property type="match status" value="1"/>
</dbReference>
<organism evidence="3 4">
    <name type="scientific">Clostridium weizhouense</name>
    <dbReference type="NCBI Taxonomy" id="2859781"/>
    <lineage>
        <taxon>Bacteria</taxon>
        <taxon>Bacillati</taxon>
        <taxon>Bacillota</taxon>
        <taxon>Clostridia</taxon>
        <taxon>Eubacteriales</taxon>
        <taxon>Clostridiaceae</taxon>
        <taxon>Clostridium</taxon>
    </lineage>
</organism>
<feature type="transmembrane region" description="Helical" evidence="1">
    <location>
        <begin position="27"/>
        <end position="48"/>
    </location>
</feature>
<evidence type="ECO:0000313" key="3">
    <source>
        <dbReference type="EMBL" id="MBW6408938.1"/>
    </source>
</evidence>
<evidence type="ECO:0000256" key="1">
    <source>
        <dbReference type="SAM" id="Phobius"/>
    </source>
</evidence>
<dbReference type="SUPFAM" id="SSF53474">
    <property type="entry name" value="alpha/beta-Hydrolases"/>
    <property type="match status" value="1"/>
</dbReference>